<dbReference type="Gene3D" id="3.40.50.1460">
    <property type="match status" value="1"/>
</dbReference>
<comment type="similarity">
    <text evidence="1 2">Belongs to the peptidase C14A family.</text>
</comment>
<dbReference type="PRINTS" id="PR00376">
    <property type="entry name" value="IL1BCENZYME"/>
</dbReference>
<dbReference type="GO" id="GO:0006508">
    <property type="term" value="P:proteolysis"/>
    <property type="evidence" value="ECO:0007669"/>
    <property type="project" value="InterPro"/>
</dbReference>
<dbReference type="EMBL" id="CACRXK020016471">
    <property type="protein sequence ID" value="CAB4029878.1"/>
    <property type="molecule type" value="Genomic_DNA"/>
</dbReference>
<evidence type="ECO:0000256" key="3">
    <source>
        <dbReference type="SAM" id="MobiDB-lite"/>
    </source>
</evidence>
<gene>
    <name evidence="4" type="ORF">PACLA_8A078034</name>
</gene>
<feature type="region of interest" description="Disordered" evidence="3">
    <location>
        <begin position="1"/>
        <end position="103"/>
    </location>
</feature>
<dbReference type="PANTHER" id="PTHR22576:SF41">
    <property type="entry name" value="CASPASE 14, APOPTOSIS-RELATED CYSTEINE PEPTIDASE"/>
    <property type="match status" value="1"/>
</dbReference>
<dbReference type="InterPro" id="IPR015917">
    <property type="entry name" value="Pept_C14A"/>
</dbReference>
<dbReference type="SMART" id="SM00115">
    <property type="entry name" value="CASc"/>
    <property type="match status" value="1"/>
</dbReference>
<evidence type="ECO:0000256" key="1">
    <source>
        <dbReference type="ARBA" id="ARBA00010134"/>
    </source>
</evidence>
<dbReference type="Pfam" id="PF00656">
    <property type="entry name" value="Peptidase_C14"/>
    <property type="match status" value="1"/>
</dbReference>
<dbReference type="AlphaFoldDB" id="A0A7D9LC40"/>
<evidence type="ECO:0000313" key="5">
    <source>
        <dbReference type="Proteomes" id="UP001152795"/>
    </source>
</evidence>
<feature type="compositionally biased region" description="Basic and acidic residues" evidence="3">
    <location>
        <begin position="7"/>
        <end position="16"/>
    </location>
</feature>
<dbReference type="GO" id="GO:0004197">
    <property type="term" value="F:cysteine-type endopeptidase activity"/>
    <property type="evidence" value="ECO:0007669"/>
    <property type="project" value="InterPro"/>
</dbReference>
<dbReference type="InterPro" id="IPR029030">
    <property type="entry name" value="Caspase-like_dom_sf"/>
</dbReference>
<dbReference type="InterPro" id="IPR052039">
    <property type="entry name" value="Caspase-related_regulators"/>
</dbReference>
<sequence length="355" mass="40244">MTTSGEVKTKEEKQKETTQVIGESDDSLFHSAIHPPKPRPRSIFNTNNTIHPPKPRPRSIFNTNNTIHPPKPRPRSIFDRNVEPDAFPATTGEDKDSTHLPPSPLLEHRINNGYALVIHNRFFRQLNPRRGSEKDIDAIKFFCEQAGLTIDIQENLKVNDIRAHCRKLREDKNIFRNYDGFVCFILSHGTSSGICGVYDDTISVEEIVSYFKESVDLLGKPKLFFIQACRIGELEDDSNEIGHKQRLCPPDSSDILIAHSTIDGESSFRNIHKGSWFIQTLMKQFLTHAQSLHVMDIMTVVNEDIAGSELEGYRQMPNQLSTLTKFVYFKMAAVAEVVQAKTDEAEETSFQCVVG</sequence>
<dbReference type="PROSITE" id="PS50207">
    <property type="entry name" value="CASPASE_P10"/>
    <property type="match status" value="1"/>
</dbReference>
<keyword evidence="5" id="KW-1185">Reference proteome</keyword>
<dbReference type="InterPro" id="IPR001309">
    <property type="entry name" value="Pept_C14_p20"/>
</dbReference>
<comment type="caution">
    <text evidence="4">The sequence shown here is derived from an EMBL/GenBank/DDBJ whole genome shotgun (WGS) entry which is preliminary data.</text>
</comment>
<name>A0A7D9LC40_PARCT</name>
<dbReference type="SUPFAM" id="SSF52129">
    <property type="entry name" value="Caspase-like"/>
    <property type="match status" value="1"/>
</dbReference>
<dbReference type="PANTHER" id="PTHR22576">
    <property type="entry name" value="MUCOSA ASSOCIATED LYMPHOID TISSUE LYMPHOMA TRANSLOCATION PROTEIN 1/PARACASPASE"/>
    <property type="match status" value="1"/>
</dbReference>
<organism evidence="4 5">
    <name type="scientific">Paramuricea clavata</name>
    <name type="common">Red gorgonian</name>
    <name type="synonym">Violescent sea-whip</name>
    <dbReference type="NCBI Taxonomy" id="317549"/>
    <lineage>
        <taxon>Eukaryota</taxon>
        <taxon>Metazoa</taxon>
        <taxon>Cnidaria</taxon>
        <taxon>Anthozoa</taxon>
        <taxon>Octocorallia</taxon>
        <taxon>Malacalcyonacea</taxon>
        <taxon>Plexauridae</taxon>
        <taxon>Paramuricea</taxon>
    </lineage>
</organism>
<reference evidence="4" key="1">
    <citation type="submission" date="2020-04" db="EMBL/GenBank/DDBJ databases">
        <authorList>
            <person name="Alioto T."/>
            <person name="Alioto T."/>
            <person name="Gomez Garrido J."/>
        </authorList>
    </citation>
    <scope>NUCLEOTIDE SEQUENCE</scope>
    <source>
        <strain evidence="4">A484AB</strain>
    </source>
</reference>
<dbReference type="InterPro" id="IPR011600">
    <property type="entry name" value="Pept_C14_caspase"/>
</dbReference>
<protein>
    <submittedName>
        <fullName evidence="4">Caspase-10 beta isoform X1</fullName>
    </submittedName>
</protein>
<dbReference type="Proteomes" id="UP001152795">
    <property type="component" value="Unassembled WGS sequence"/>
</dbReference>
<proteinExistence type="inferred from homology"/>
<dbReference type="PROSITE" id="PS50208">
    <property type="entry name" value="CASPASE_P20"/>
    <property type="match status" value="1"/>
</dbReference>
<dbReference type="OrthoDB" id="6022486at2759"/>
<accession>A0A7D9LC40</accession>
<evidence type="ECO:0000313" key="4">
    <source>
        <dbReference type="EMBL" id="CAB4029878.1"/>
    </source>
</evidence>
<dbReference type="InterPro" id="IPR002138">
    <property type="entry name" value="Pept_C14_p10"/>
</dbReference>
<evidence type="ECO:0000256" key="2">
    <source>
        <dbReference type="RuleBase" id="RU003971"/>
    </source>
</evidence>